<dbReference type="Proteomes" id="UP001369248">
    <property type="component" value="Chromosome"/>
</dbReference>
<keyword evidence="4 8" id="KW-0808">Transferase</keyword>
<dbReference type="InterPro" id="IPR002052">
    <property type="entry name" value="DNA_methylase_N6_adenine_CS"/>
</dbReference>
<evidence type="ECO:0000256" key="2">
    <source>
        <dbReference type="ARBA" id="ARBA00011900"/>
    </source>
</evidence>
<evidence type="ECO:0000256" key="4">
    <source>
        <dbReference type="ARBA" id="ARBA00022679"/>
    </source>
</evidence>
<evidence type="ECO:0000256" key="1">
    <source>
        <dbReference type="ARBA" id="ARBA00006594"/>
    </source>
</evidence>
<dbReference type="GeneID" id="89542938"/>
<name>A0ABZ2H8F2_9PSED</name>
<evidence type="ECO:0000313" key="9">
    <source>
        <dbReference type="Proteomes" id="UP001369248"/>
    </source>
</evidence>
<dbReference type="PRINTS" id="PR00506">
    <property type="entry name" value="D21N6MTFRASE"/>
</dbReference>
<evidence type="ECO:0000259" key="7">
    <source>
        <dbReference type="Pfam" id="PF01555"/>
    </source>
</evidence>
<accession>A0ABZ2H8F2</accession>
<keyword evidence="5" id="KW-0949">S-adenosyl-L-methionine</keyword>
<dbReference type="Gene3D" id="3.40.50.150">
    <property type="entry name" value="Vaccinia Virus protein VP39"/>
    <property type="match status" value="1"/>
</dbReference>
<dbReference type="GO" id="GO:0008168">
    <property type="term" value="F:methyltransferase activity"/>
    <property type="evidence" value="ECO:0007669"/>
    <property type="project" value="UniProtKB-KW"/>
</dbReference>
<evidence type="ECO:0000256" key="3">
    <source>
        <dbReference type="ARBA" id="ARBA00022603"/>
    </source>
</evidence>
<organism evidence="8 9">
    <name type="scientific">Pseudomonas bubulae</name>
    <dbReference type="NCBI Taxonomy" id="2316085"/>
    <lineage>
        <taxon>Bacteria</taxon>
        <taxon>Pseudomonadati</taxon>
        <taxon>Pseudomonadota</taxon>
        <taxon>Gammaproteobacteria</taxon>
        <taxon>Pseudomonadales</taxon>
        <taxon>Pseudomonadaceae</taxon>
        <taxon>Pseudomonas</taxon>
    </lineage>
</organism>
<proteinExistence type="inferred from homology"/>
<protein>
    <recommendedName>
        <fullName evidence="2">site-specific DNA-methyltransferase (adenine-specific)</fullName>
        <ecNumber evidence="2">2.1.1.72</ecNumber>
    </recommendedName>
</protein>
<dbReference type="PROSITE" id="PS00092">
    <property type="entry name" value="N6_MTASE"/>
    <property type="match status" value="1"/>
</dbReference>
<gene>
    <name evidence="8" type="ORF">V6B39_06815</name>
</gene>
<evidence type="ECO:0000313" key="8">
    <source>
        <dbReference type="EMBL" id="WWR39139.1"/>
    </source>
</evidence>
<dbReference type="PIRSF" id="PIRSF015855">
    <property type="entry name" value="TypeIII_Mtase_mKpnI"/>
    <property type="match status" value="1"/>
</dbReference>
<dbReference type="Pfam" id="PF01555">
    <property type="entry name" value="N6_N4_Mtase"/>
    <property type="match status" value="1"/>
</dbReference>
<keyword evidence="9" id="KW-1185">Reference proteome</keyword>
<dbReference type="EMBL" id="CP146072">
    <property type="protein sequence ID" value="WWR39139.1"/>
    <property type="molecule type" value="Genomic_DNA"/>
</dbReference>
<dbReference type="RefSeq" id="WP_338660548.1">
    <property type="nucleotide sequence ID" value="NZ_CP146072.1"/>
</dbReference>
<dbReference type="SUPFAM" id="SSF53335">
    <property type="entry name" value="S-adenosyl-L-methionine-dependent methyltransferases"/>
    <property type="match status" value="1"/>
</dbReference>
<dbReference type="GO" id="GO:0032259">
    <property type="term" value="P:methylation"/>
    <property type="evidence" value="ECO:0007669"/>
    <property type="project" value="UniProtKB-KW"/>
</dbReference>
<evidence type="ECO:0000256" key="6">
    <source>
        <dbReference type="ARBA" id="ARBA00047942"/>
    </source>
</evidence>
<dbReference type="InterPro" id="IPR002295">
    <property type="entry name" value="N4/N6-MTase_EcoPI_Mod-like"/>
</dbReference>
<dbReference type="InterPro" id="IPR002941">
    <property type="entry name" value="DNA_methylase_N4/N6"/>
</dbReference>
<comment type="catalytic activity">
    <reaction evidence="6">
        <text>a 2'-deoxyadenosine in DNA + S-adenosyl-L-methionine = an N(6)-methyl-2'-deoxyadenosine in DNA + S-adenosyl-L-homocysteine + H(+)</text>
        <dbReference type="Rhea" id="RHEA:15197"/>
        <dbReference type="Rhea" id="RHEA-COMP:12418"/>
        <dbReference type="Rhea" id="RHEA-COMP:12419"/>
        <dbReference type="ChEBI" id="CHEBI:15378"/>
        <dbReference type="ChEBI" id="CHEBI:57856"/>
        <dbReference type="ChEBI" id="CHEBI:59789"/>
        <dbReference type="ChEBI" id="CHEBI:90615"/>
        <dbReference type="ChEBI" id="CHEBI:90616"/>
        <dbReference type="EC" id="2.1.1.72"/>
    </reaction>
</comment>
<evidence type="ECO:0000256" key="5">
    <source>
        <dbReference type="ARBA" id="ARBA00022691"/>
    </source>
</evidence>
<reference evidence="9" key="1">
    <citation type="submission" date="2024-02" db="EMBL/GenBank/DDBJ databases">
        <title>Exploring bacterial hosts of class 1 integrons in salad vegetable microbiomes with epicPCR.</title>
        <authorList>
            <person name="Qi Q."/>
            <person name="Ghaly T.M."/>
            <person name="Gillings M.R."/>
            <person name="Tetu S.G."/>
        </authorList>
    </citation>
    <scope>NUCLEOTIDE SEQUENCE [LARGE SCALE GENOMIC DNA]</scope>
    <source>
        <strain evidence="9">S2-2023-2</strain>
    </source>
</reference>
<sequence>MDKLKMHSQNMTEANIDKLAELFPNCITEARDEAGELKKAIDFDLLRQELSSSIVDGSQERYQLNWPGKREALLTANAPIAKTLRPCREESVGFDTTQNLFIEGDNLEALKLLQEAYLNKVKMIYIDPPYNTGTDLIYEDDFSEESSEYFQRSNQKDEHGNRLVVNADTNGRFHSDWLSMIYSRIKLARNLLRDDGVIFVSIDYRECANLRRMCDEVFGEQNFIAEVAWEKMYTTKNDSSLVSCCHENILVYAKVATPSCIGFLPRSAEMDARYSNPDNDPRGNWKAIPMYADGERRNGRFKITSPTGKEHEPEPNTHWRYSEADILKLILDNRVWFGQTGNSKPNLKRFLSELREGVKAKTLWSHKEVGSNDTASRELKELFDGRSPFSFPKPTSLIRRMLQLGAESRDSIVLDFFSGSASTAHAVMAMNGDDGGQRRYIMVQLNEPTDEKSDAFLAGYKSISEISKERIRRAGTKIKAASAMTAPDLDTGFRALKIDTSNMKEVYYTPDAVSQDLLSDQVDNIREDRTAEDLLFQVLLDWGVDLALPINQQVIAGKTVFFVDGNALVACFDTGIDEDFVKQLAGHKPLRVVFRDAGFASDSVKINVEQVFKLLSPATEIKTL</sequence>
<dbReference type="InterPro" id="IPR029063">
    <property type="entry name" value="SAM-dependent_MTases_sf"/>
</dbReference>
<comment type="similarity">
    <text evidence="1">Belongs to the N(4)/N(6)-methyltransferase family.</text>
</comment>
<keyword evidence="3 8" id="KW-0489">Methyltransferase</keyword>
<dbReference type="EC" id="2.1.1.72" evidence="2"/>
<feature type="domain" description="DNA methylase N-4/N-6" evidence="7">
    <location>
        <begin position="121"/>
        <end position="446"/>
    </location>
</feature>